<dbReference type="Pfam" id="PF15321">
    <property type="entry name" value="ATAD4"/>
    <property type="match status" value="1"/>
</dbReference>
<evidence type="ECO:0000313" key="3">
    <source>
        <dbReference type="Ensembl" id="ENSDCDP00010001507.1"/>
    </source>
</evidence>
<name>A0AAY3ZXI9_9TELE</name>
<proteinExistence type="inferred from homology"/>
<dbReference type="Proteomes" id="UP000694580">
    <property type="component" value="Chromosome 5"/>
</dbReference>
<organism evidence="3 4">
    <name type="scientific">Denticeps clupeoides</name>
    <name type="common">denticle herring</name>
    <dbReference type="NCBI Taxonomy" id="299321"/>
    <lineage>
        <taxon>Eukaryota</taxon>
        <taxon>Metazoa</taxon>
        <taxon>Chordata</taxon>
        <taxon>Craniata</taxon>
        <taxon>Vertebrata</taxon>
        <taxon>Euteleostomi</taxon>
        <taxon>Actinopterygii</taxon>
        <taxon>Neopterygii</taxon>
        <taxon>Teleostei</taxon>
        <taxon>Clupei</taxon>
        <taxon>Clupeiformes</taxon>
        <taxon>Denticipitoidei</taxon>
        <taxon>Denticipitidae</taxon>
        <taxon>Denticeps</taxon>
    </lineage>
</organism>
<reference evidence="3" key="3">
    <citation type="submission" date="2025-09" db="UniProtKB">
        <authorList>
            <consortium name="Ensembl"/>
        </authorList>
    </citation>
    <scope>IDENTIFICATION</scope>
</reference>
<protein>
    <submittedName>
        <fullName evidence="3">Uncharacterized protein</fullName>
    </submittedName>
</protein>
<dbReference type="Ensembl" id="ENSDCDT00010001575.1">
    <property type="protein sequence ID" value="ENSDCDP00010001507.1"/>
    <property type="gene ID" value="ENSDCDG00010000791.1"/>
</dbReference>
<reference evidence="3 4" key="1">
    <citation type="submission" date="2020-06" db="EMBL/GenBank/DDBJ databases">
        <authorList>
            <consortium name="Wellcome Sanger Institute Data Sharing"/>
        </authorList>
    </citation>
    <scope>NUCLEOTIDE SEQUENCE [LARGE SCALE GENOMIC DNA]</scope>
</reference>
<evidence type="ECO:0000256" key="1">
    <source>
        <dbReference type="ARBA" id="ARBA00010096"/>
    </source>
</evidence>
<dbReference type="AlphaFoldDB" id="A0AAY3ZXI9"/>
<accession>A0AAY3ZXI9</accession>
<feature type="region of interest" description="Disordered" evidence="2">
    <location>
        <begin position="15"/>
        <end position="63"/>
    </location>
</feature>
<sequence length="121" mass="13523">MAERYAWWRPFTLRKKSGAPSKEPGLQKEPVADAQPASEGSPGAPRTAADPQGKKDPAFLGYDTYDDAQLEPAFSESASRRNLRVSRSGRFKEKRRIRVTLPENTNFYEIWRENGGPGNPG</sequence>
<keyword evidence="4" id="KW-1185">Reference proteome</keyword>
<evidence type="ECO:0000256" key="2">
    <source>
        <dbReference type="SAM" id="MobiDB-lite"/>
    </source>
</evidence>
<dbReference type="GeneTree" id="ENSGT00760000119737"/>
<reference evidence="3" key="2">
    <citation type="submission" date="2025-08" db="UniProtKB">
        <authorList>
            <consortium name="Ensembl"/>
        </authorList>
    </citation>
    <scope>IDENTIFICATION</scope>
</reference>
<dbReference type="InterPro" id="IPR028237">
    <property type="entry name" value="PRR15"/>
</dbReference>
<evidence type="ECO:0000313" key="4">
    <source>
        <dbReference type="Proteomes" id="UP000694580"/>
    </source>
</evidence>
<comment type="similarity">
    <text evidence="1">Belongs to the PRR15 family.</text>
</comment>
<dbReference type="PANTHER" id="PTHR14581:SF4">
    <property type="entry name" value="PROLINE-RICH PROTEIN 15"/>
    <property type="match status" value="1"/>
</dbReference>
<dbReference type="PANTHER" id="PTHR14581">
    <property type="match status" value="1"/>
</dbReference>